<feature type="compositionally biased region" description="Low complexity" evidence="1">
    <location>
        <begin position="216"/>
        <end position="227"/>
    </location>
</feature>
<dbReference type="Proteomes" id="UP001396898">
    <property type="component" value="Unassembled WGS sequence"/>
</dbReference>
<reference evidence="2 3" key="1">
    <citation type="submission" date="2023-01" db="EMBL/GenBank/DDBJ databases">
        <title>Analysis of 21 Apiospora genomes using comparative genomics revels a genus with tremendous synthesis potential of carbohydrate active enzymes and secondary metabolites.</title>
        <authorList>
            <person name="Sorensen T."/>
        </authorList>
    </citation>
    <scope>NUCLEOTIDE SEQUENCE [LARGE SCALE GENOMIC DNA]</scope>
    <source>
        <strain evidence="2 3">CBS 20057</strain>
    </source>
</reference>
<accession>A0ABR1S8U0</accession>
<sequence length="227" mass="25332">MQLSLLTPSDPPSYEELCHSTSRPALPATAGAFYHDHPGGLSIKMNLGPSPGEPMESQAWLGVLYVKCGNVPEMMKLGLFIGPENVSHEDGCMEHTADTISDTEIQARWPYTRHYYFRDLQEPPRWVAHMACLAGDIRSLADMHPWELSHQHVTAASAWAVEGQQIYRFDRRYPSVFINTIYDIPLQGLWPWPKATEATDNADHKAPHAPADSLGKSSSPQTKPSQQ</sequence>
<dbReference type="EMBL" id="JAQQWI010000007">
    <property type="protein sequence ID" value="KAK8028267.1"/>
    <property type="molecule type" value="Genomic_DNA"/>
</dbReference>
<keyword evidence="3" id="KW-1185">Reference proteome</keyword>
<gene>
    <name evidence="2" type="ORF">PG991_005323</name>
</gene>
<feature type="region of interest" description="Disordered" evidence="1">
    <location>
        <begin position="197"/>
        <end position="227"/>
    </location>
</feature>
<evidence type="ECO:0000313" key="3">
    <source>
        <dbReference type="Proteomes" id="UP001396898"/>
    </source>
</evidence>
<proteinExistence type="predicted"/>
<evidence type="ECO:0000256" key="1">
    <source>
        <dbReference type="SAM" id="MobiDB-lite"/>
    </source>
</evidence>
<comment type="caution">
    <text evidence="2">The sequence shown here is derived from an EMBL/GenBank/DDBJ whole genome shotgun (WGS) entry which is preliminary data.</text>
</comment>
<organism evidence="2 3">
    <name type="scientific">Apiospora marii</name>
    <dbReference type="NCBI Taxonomy" id="335849"/>
    <lineage>
        <taxon>Eukaryota</taxon>
        <taxon>Fungi</taxon>
        <taxon>Dikarya</taxon>
        <taxon>Ascomycota</taxon>
        <taxon>Pezizomycotina</taxon>
        <taxon>Sordariomycetes</taxon>
        <taxon>Xylariomycetidae</taxon>
        <taxon>Amphisphaeriales</taxon>
        <taxon>Apiosporaceae</taxon>
        <taxon>Apiospora</taxon>
    </lineage>
</organism>
<name>A0ABR1S8U0_9PEZI</name>
<protein>
    <submittedName>
        <fullName evidence="2">Uncharacterized protein</fullName>
    </submittedName>
</protein>
<evidence type="ECO:0000313" key="2">
    <source>
        <dbReference type="EMBL" id="KAK8028267.1"/>
    </source>
</evidence>